<protein>
    <submittedName>
        <fullName evidence="1">Uncharacterized protein</fullName>
    </submittedName>
</protein>
<proteinExistence type="predicted"/>
<keyword evidence="2" id="KW-1185">Reference proteome</keyword>
<evidence type="ECO:0000313" key="2">
    <source>
        <dbReference type="Proteomes" id="UP000814033"/>
    </source>
</evidence>
<reference evidence="1" key="1">
    <citation type="submission" date="2021-02" db="EMBL/GenBank/DDBJ databases">
        <authorList>
            <consortium name="DOE Joint Genome Institute"/>
            <person name="Ahrendt S."/>
            <person name="Looney B.P."/>
            <person name="Miyauchi S."/>
            <person name="Morin E."/>
            <person name="Drula E."/>
            <person name="Courty P.E."/>
            <person name="Chicoki N."/>
            <person name="Fauchery L."/>
            <person name="Kohler A."/>
            <person name="Kuo A."/>
            <person name="Labutti K."/>
            <person name="Pangilinan J."/>
            <person name="Lipzen A."/>
            <person name="Riley R."/>
            <person name="Andreopoulos W."/>
            <person name="He G."/>
            <person name="Johnson J."/>
            <person name="Barry K.W."/>
            <person name="Grigoriev I.V."/>
            <person name="Nagy L."/>
            <person name="Hibbett D."/>
            <person name="Henrissat B."/>
            <person name="Matheny P.B."/>
            <person name="Labbe J."/>
            <person name="Martin F."/>
        </authorList>
    </citation>
    <scope>NUCLEOTIDE SEQUENCE</scope>
    <source>
        <strain evidence="1">FP105234-sp</strain>
    </source>
</reference>
<feature type="non-terminal residue" evidence="1">
    <location>
        <position position="283"/>
    </location>
</feature>
<comment type="caution">
    <text evidence="1">The sequence shown here is derived from an EMBL/GenBank/DDBJ whole genome shotgun (WGS) entry which is preliminary data.</text>
</comment>
<organism evidence="1 2">
    <name type="scientific">Auriscalpium vulgare</name>
    <dbReference type="NCBI Taxonomy" id="40419"/>
    <lineage>
        <taxon>Eukaryota</taxon>
        <taxon>Fungi</taxon>
        <taxon>Dikarya</taxon>
        <taxon>Basidiomycota</taxon>
        <taxon>Agaricomycotina</taxon>
        <taxon>Agaricomycetes</taxon>
        <taxon>Russulales</taxon>
        <taxon>Auriscalpiaceae</taxon>
        <taxon>Auriscalpium</taxon>
    </lineage>
</organism>
<evidence type="ECO:0000313" key="1">
    <source>
        <dbReference type="EMBL" id="KAI0039025.1"/>
    </source>
</evidence>
<dbReference type="EMBL" id="MU276369">
    <property type="protein sequence ID" value="KAI0039025.1"/>
    <property type="molecule type" value="Genomic_DNA"/>
</dbReference>
<name>A0ACB8R4L6_9AGAM</name>
<feature type="non-terminal residue" evidence="1">
    <location>
        <position position="1"/>
    </location>
</feature>
<dbReference type="Proteomes" id="UP000814033">
    <property type="component" value="Unassembled WGS sequence"/>
</dbReference>
<accession>A0ACB8R4L6</accession>
<gene>
    <name evidence="1" type="ORF">FA95DRAFT_1474561</name>
</gene>
<reference evidence="1" key="2">
    <citation type="journal article" date="2022" name="New Phytol.">
        <title>Evolutionary transition to the ectomycorrhizal habit in the genomes of a hyperdiverse lineage of mushroom-forming fungi.</title>
        <authorList>
            <person name="Looney B."/>
            <person name="Miyauchi S."/>
            <person name="Morin E."/>
            <person name="Drula E."/>
            <person name="Courty P.E."/>
            <person name="Kohler A."/>
            <person name="Kuo A."/>
            <person name="LaButti K."/>
            <person name="Pangilinan J."/>
            <person name="Lipzen A."/>
            <person name="Riley R."/>
            <person name="Andreopoulos W."/>
            <person name="He G."/>
            <person name="Johnson J."/>
            <person name="Nolan M."/>
            <person name="Tritt A."/>
            <person name="Barry K.W."/>
            <person name="Grigoriev I.V."/>
            <person name="Nagy L.G."/>
            <person name="Hibbett D."/>
            <person name="Henrissat B."/>
            <person name="Matheny P.B."/>
            <person name="Labbe J."/>
            <person name="Martin F.M."/>
        </authorList>
    </citation>
    <scope>NUCLEOTIDE SEQUENCE</scope>
    <source>
        <strain evidence="1">FP105234-sp</strain>
    </source>
</reference>
<sequence length="283" mass="31484">HTIVDSEKRVLAYLIGAPHGDPKYKDLAPRASAAMDEAQKDCKLTVEQHGNGRGQYPVLSTGFSFGGGPRTPFNIPQASPNHKRALDRLVRHPSFVRYAGQANAGVSTGAPLMYQYLDNVLVDIQKHDPTLQKPFENSIFPAVTFNFGPRAATVPHRDSRNVPYGWCAITALGNFNYKLGGHLILWDLKLLIEFPPGSTILIPSAILTHSNTAIQPGETRQSFTQHCAGSLVRWWTYGFRTEATMAHEDPDLAQKFRSEAAGRWKEKLSLFSKVTELRKDMRS</sequence>